<dbReference type="InterPro" id="IPR050966">
    <property type="entry name" value="Glutamyl_endopeptidase"/>
</dbReference>
<keyword evidence="5" id="KW-0645">Protease</keyword>
<keyword evidence="5" id="KW-0378">Hydrolase</keyword>
<dbReference type="Proteomes" id="UP000604481">
    <property type="component" value="Unassembled WGS sequence"/>
</dbReference>
<protein>
    <submittedName>
        <fullName evidence="5">Trypsin-like serine protease</fullName>
    </submittedName>
</protein>
<dbReference type="SMART" id="SM00020">
    <property type="entry name" value="Tryp_SPc"/>
    <property type="match status" value="1"/>
</dbReference>
<keyword evidence="6" id="KW-1185">Reference proteome</keyword>
<evidence type="ECO:0000313" key="6">
    <source>
        <dbReference type="Proteomes" id="UP000604481"/>
    </source>
</evidence>
<dbReference type="EMBL" id="JADFUA010000001">
    <property type="protein sequence ID" value="MBE9607789.1"/>
    <property type="molecule type" value="Genomic_DNA"/>
</dbReference>
<dbReference type="InterPro" id="IPR001314">
    <property type="entry name" value="Peptidase_S1A"/>
</dbReference>
<dbReference type="InterPro" id="IPR001254">
    <property type="entry name" value="Trypsin_dom"/>
</dbReference>
<evidence type="ECO:0000256" key="2">
    <source>
        <dbReference type="ARBA" id="ARBA00023157"/>
    </source>
</evidence>
<reference evidence="5 6" key="1">
    <citation type="submission" date="2020-10" db="EMBL/GenBank/DDBJ databases">
        <title>The genome sequence of Chitinilyticum litopenaei 4Y14.</title>
        <authorList>
            <person name="Liu Y."/>
        </authorList>
    </citation>
    <scope>NUCLEOTIDE SEQUENCE [LARGE SCALE GENOMIC DNA]</scope>
    <source>
        <strain evidence="5 6">4Y14</strain>
    </source>
</reference>
<proteinExistence type="predicted"/>
<dbReference type="GO" id="GO:0004252">
    <property type="term" value="F:serine-type endopeptidase activity"/>
    <property type="evidence" value="ECO:0007669"/>
    <property type="project" value="InterPro"/>
</dbReference>
<keyword evidence="2" id="KW-1015">Disulfide bond</keyword>
<dbReference type="PRINTS" id="PR00722">
    <property type="entry name" value="CHYMOTRYPSIN"/>
</dbReference>
<organism evidence="5 6">
    <name type="scientific">Chitinilyticum piscinae</name>
    <dbReference type="NCBI Taxonomy" id="2866724"/>
    <lineage>
        <taxon>Bacteria</taxon>
        <taxon>Pseudomonadati</taxon>
        <taxon>Pseudomonadota</taxon>
        <taxon>Betaproteobacteria</taxon>
        <taxon>Neisseriales</taxon>
        <taxon>Chitinibacteraceae</taxon>
        <taxon>Chitinilyticum</taxon>
    </lineage>
</organism>
<dbReference type="GO" id="GO:0006508">
    <property type="term" value="P:proteolysis"/>
    <property type="evidence" value="ECO:0007669"/>
    <property type="project" value="UniProtKB-KW"/>
</dbReference>
<feature type="domain" description="Peptidase S1" evidence="4">
    <location>
        <begin position="61"/>
        <end position="273"/>
    </location>
</feature>
<dbReference type="PROSITE" id="PS00134">
    <property type="entry name" value="TRYPSIN_HIS"/>
    <property type="match status" value="1"/>
</dbReference>
<comment type="caution">
    <text evidence="5">The sequence shown here is derived from an EMBL/GenBank/DDBJ whole genome shotgun (WGS) entry which is preliminary data.</text>
</comment>
<dbReference type="SUPFAM" id="SSF50494">
    <property type="entry name" value="Trypsin-like serine proteases"/>
    <property type="match status" value="1"/>
</dbReference>
<keyword evidence="1" id="KW-0732">Signal</keyword>
<gene>
    <name evidence="5" type="ORF">INR99_00345</name>
</gene>
<dbReference type="InterPro" id="IPR033116">
    <property type="entry name" value="TRYPSIN_SER"/>
</dbReference>
<dbReference type="PANTHER" id="PTHR15462:SF8">
    <property type="entry name" value="SERINE PROTEASE"/>
    <property type="match status" value="1"/>
</dbReference>
<accession>A0A8J7K9A6</accession>
<dbReference type="PROSITE" id="PS00135">
    <property type="entry name" value="TRYPSIN_SER"/>
    <property type="match status" value="1"/>
</dbReference>
<dbReference type="Gene3D" id="2.40.10.10">
    <property type="entry name" value="Trypsin-like serine proteases"/>
    <property type="match status" value="2"/>
</dbReference>
<evidence type="ECO:0000259" key="4">
    <source>
        <dbReference type="SMART" id="SM00020"/>
    </source>
</evidence>
<evidence type="ECO:0000313" key="5">
    <source>
        <dbReference type="EMBL" id="MBE9607789.1"/>
    </source>
</evidence>
<dbReference type="RefSeq" id="WP_194114302.1">
    <property type="nucleotide sequence ID" value="NZ_JADFUA010000001.1"/>
</dbReference>
<dbReference type="InterPro" id="IPR043504">
    <property type="entry name" value="Peptidase_S1_PA_chymotrypsin"/>
</dbReference>
<sequence>MLRRLPLYLPIAATAGLFASLIWCTRTPDSRAPAASTPAATPNNSPSASAPQDETTRQRLALFFGKDDREFIAPLYASPFAAIGRLETVAGSTCTATLVSDTLAVTAAHCFLMEPRKIDNGKWFLAGYHAGQYGAKYAVKGQVFHPRFQKGLRYKGEDVYIDPSAAAYDIAWLKLEKVEGIAPQPLALLDPKLDTLKTAFNSTQWRVTQAGYAEDHDDKLTAHRHCLVTQLRDNHTLYHQCDTLAGDSGSPLFIATTQGPRVIAVQSSAPDWFNRGVADNVAVTVLQLPKPPQ</sequence>
<dbReference type="InterPro" id="IPR009003">
    <property type="entry name" value="Peptidase_S1_PA"/>
</dbReference>
<dbReference type="Pfam" id="PF13365">
    <property type="entry name" value="Trypsin_2"/>
    <property type="match status" value="1"/>
</dbReference>
<name>A0A8J7K9A6_9NEIS</name>
<evidence type="ECO:0000256" key="3">
    <source>
        <dbReference type="SAM" id="MobiDB-lite"/>
    </source>
</evidence>
<feature type="region of interest" description="Disordered" evidence="3">
    <location>
        <begin position="33"/>
        <end position="55"/>
    </location>
</feature>
<dbReference type="InterPro" id="IPR018114">
    <property type="entry name" value="TRYPSIN_HIS"/>
</dbReference>
<dbReference type="PANTHER" id="PTHR15462">
    <property type="entry name" value="SERINE PROTEASE"/>
    <property type="match status" value="1"/>
</dbReference>
<dbReference type="AlphaFoldDB" id="A0A8J7K9A6"/>
<evidence type="ECO:0000256" key="1">
    <source>
        <dbReference type="ARBA" id="ARBA00022729"/>
    </source>
</evidence>
<feature type="compositionally biased region" description="Low complexity" evidence="3">
    <location>
        <begin position="33"/>
        <end position="51"/>
    </location>
</feature>